<evidence type="ECO:0000313" key="6">
    <source>
        <dbReference type="EMBL" id="MER5170892.1"/>
    </source>
</evidence>
<evidence type="ECO:0000256" key="3">
    <source>
        <dbReference type="ARBA" id="ARBA00022989"/>
    </source>
</evidence>
<organism evidence="6 7">
    <name type="scientific">Thioclava kandeliae</name>
    <dbReference type="NCBI Taxonomy" id="3070818"/>
    <lineage>
        <taxon>Bacteria</taxon>
        <taxon>Pseudomonadati</taxon>
        <taxon>Pseudomonadota</taxon>
        <taxon>Alphaproteobacteria</taxon>
        <taxon>Rhodobacterales</taxon>
        <taxon>Paracoccaceae</taxon>
        <taxon>Thioclava</taxon>
    </lineage>
</organism>
<dbReference type="Proteomes" id="UP001438953">
    <property type="component" value="Unassembled WGS sequence"/>
</dbReference>
<dbReference type="InterPro" id="IPR023352">
    <property type="entry name" value="MAPEG-like_dom_sf"/>
</dbReference>
<evidence type="ECO:0000256" key="1">
    <source>
        <dbReference type="ARBA" id="ARBA00004370"/>
    </source>
</evidence>
<protein>
    <submittedName>
        <fullName evidence="6">MAPEG family protein</fullName>
    </submittedName>
</protein>
<dbReference type="Pfam" id="PF01124">
    <property type="entry name" value="MAPEG"/>
    <property type="match status" value="1"/>
</dbReference>
<comment type="caution">
    <text evidence="6">The sequence shown here is derived from an EMBL/GenBank/DDBJ whole genome shotgun (WGS) entry which is preliminary data.</text>
</comment>
<keyword evidence="2 5" id="KW-0812">Transmembrane</keyword>
<dbReference type="RefSeq" id="WP_339113501.1">
    <property type="nucleotide sequence ID" value="NZ_JAYWLC010000002.1"/>
</dbReference>
<proteinExistence type="predicted"/>
<evidence type="ECO:0000256" key="5">
    <source>
        <dbReference type="SAM" id="Phobius"/>
    </source>
</evidence>
<keyword evidence="4 5" id="KW-0472">Membrane</keyword>
<feature type="transmembrane region" description="Helical" evidence="5">
    <location>
        <begin position="61"/>
        <end position="81"/>
    </location>
</feature>
<dbReference type="Gene3D" id="1.20.120.550">
    <property type="entry name" value="Membrane associated eicosanoid/glutathione metabolism-like domain"/>
    <property type="match status" value="1"/>
</dbReference>
<dbReference type="SUPFAM" id="SSF161084">
    <property type="entry name" value="MAPEG domain-like"/>
    <property type="match status" value="1"/>
</dbReference>
<dbReference type="InterPro" id="IPR001129">
    <property type="entry name" value="Membr-assoc_MAPEG"/>
</dbReference>
<evidence type="ECO:0000256" key="4">
    <source>
        <dbReference type="ARBA" id="ARBA00023136"/>
    </source>
</evidence>
<name>A0ABV1SD94_9RHOB</name>
<feature type="transmembrane region" description="Helical" evidence="5">
    <location>
        <begin position="116"/>
        <end position="134"/>
    </location>
</feature>
<comment type="subcellular location">
    <subcellularLocation>
        <location evidence="1">Membrane</location>
    </subcellularLocation>
</comment>
<sequence length="135" mass="14730">MIAFTTPELSALGLAVFLHIALMVLFAVRANMELPSSYTMGPRDDEPPVPLSVTTARLRRAMNNSFESLILFTPAVLLVVLTRQTSALTLSLCGVFLVARLLYIPAYAFGWVPWRSLIWGVGLLATLAILVIGLI</sequence>
<feature type="transmembrane region" description="Helical" evidence="5">
    <location>
        <begin position="88"/>
        <end position="110"/>
    </location>
</feature>
<evidence type="ECO:0000256" key="2">
    <source>
        <dbReference type="ARBA" id="ARBA00022692"/>
    </source>
</evidence>
<evidence type="ECO:0000313" key="7">
    <source>
        <dbReference type="Proteomes" id="UP001438953"/>
    </source>
</evidence>
<reference evidence="6 7" key="2">
    <citation type="submission" date="2024-06" db="EMBL/GenBank/DDBJ databases">
        <title>Thioclava kandeliae sp. nov. from a rhizosphere soil sample of Kandelia candel in a mangrove.</title>
        <authorList>
            <person name="Mu T."/>
        </authorList>
    </citation>
    <scope>NUCLEOTIDE SEQUENCE [LARGE SCALE GENOMIC DNA]</scope>
    <source>
        <strain evidence="6 7">CPCC 100088</strain>
    </source>
</reference>
<dbReference type="PANTHER" id="PTHR35371:SF1">
    <property type="entry name" value="BLR7753 PROTEIN"/>
    <property type="match status" value="1"/>
</dbReference>
<gene>
    <name evidence="6" type="ORF">VSX56_03810</name>
</gene>
<keyword evidence="7" id="KW-1185">Reference proteome</keyword>
<dbReference type="EMBL" id="JAYWLC010000002">
    <property type="protein sequence ID" value="MER5170892.1"/>
    <property type="molecule type" value="Genomic_DNA"/>
</dbReference>
<feature type="transmembrane region" description="Helical" evidence="5">
    <location>
        <begin position="12"/>
        <end position="32"/>
    </location>
</feature>
<dbReference type="PANTHER" id="PTHR35371">
    <property type="entry name" value="INNER MEMBRANE PROTEIN"/>
    <property type="match status" value="1"/>
</dbReference>
<keyword evidence="3 5" id="KW-1133">Transmembrane helix</keyword>
<reference evidence="6 7" key="1">
    <citation type="submission" date="2024-01" db="EMBL/GenBank/DDBJ databases">
        <authorList>
            <person name="Deng Y."/>
            <person name="Su J."/>
        </authorList>
    </citation>
    <scope>NUCLEOTIDE SEQUENCE [LARGE SCALE GENOMIC DNA]</scope>
    <source>
        <strain evidence="6 7">CPCC 100088</strain>
    </source>
</reference>
<accession>A0ABV1SD94</accession>